<comment type="caution">
    <text evidence="2">The sequence shown here is derived from an EMBL/GenBank/DDBJ whole genome shotgun (WGS) entry which is preliminary data.</text>
</comment>
<sequence>MDDATLAALIRAAGLEETARQFPDDVRDALATVARQRANLPRSSDPTLEPTPAYQAPRR</sequence>
<dbReference type="RefSeq" id="WP_213671271.1">
    <property type="nucleotide sequence ID" value="NZ_JAHCDA010000003.1"/>
</dbReference>
<feature type="region of interest" description="Disordered" evidence="1">
    <location>
        <begin position="36"/>
        <end position="59"/>
    </location>
</feature>
<keyword evidence="3" id="KW-1185">Reference proteome</keyword>
<protein>
    <submittedName>
        <fullName evidence="2">Uncharacterized protein</fullName>
    </submittedName>
</protein>
<accession>A0ABS5QGW3</accession>
<evidence type="ECO:0000256" key="1">
    <source>
        <dbReference type="SAM" id="MobiDB-lite"/>
    </source>
</evidence>
<evidence type="ECO:0000313" key="2">
    <source>
        <dbReference type="EMBL" id="MBS7812576.1"/>
    </source>
</evidence>
<proteinExistence type="predicted"/>
<organism evidence="2 3">
    <name type="scientific">Roseococcus pinisoli</name>
    <dbReference type="NCBI Taxonomy" id="2835040"/>
    <lineage>
        <taxon>Bacteria</taxon>
        <taxon>Pseudomonadati</taxon>
        <taxon>Pseudomonadota</taxon>
        <taxon>Alphaproteobacteria</taxon>
        <taxon>Acetobacterales</taxon>
        <taxon>Roseomonadaceae</taxon>
        <taxon>Roseococcus</taxon>
    </lineage>
</organism>
<reference evidence="2 3" key="1">
    <citation type="submission" date="2021-05" db="EMBL/GenBank/DDBJ databases">
        <title>Roseococcus sp. XZZS9, whole genome shotgun sequencing project.</title>
        <authorList>
            <person name="Zhao G."/>
            <person name="Shen L."/>
        </authorList>
    </citation>
    <scope>NUCLEOTIDE SEQUENCE [LARGE SCALE GENOMIC DNA]</scope>
    <source>
        <strain evidence="2 3">XZZS9</strain>
    </source>
</reference>
<dbReference type="EMBL" id="JAHCDA010000003">
    <property type="protein sequence ID" value="MBS7812576.1"/>
    <property type="molecule type" value="Genomic_DNA"/>
</dbReference>
<dbReference type="Proteomes" id="UP000766336">
    <property type="component" value="Unassembled WGS sequence"/>
</dbReference>
<name>A0ABS5QGW3_9PROT</name>
<gene>
    <name evidence="2" type="ORF">KHU32_16620</name>
</gene>
<evidence type="ECO:0000313" key="3">
    <source>
        <dbReference type="Proteomes" id="UP000766336"/>
    </source>
</evidence>